<dbReference type="CDD" id="cd21608">
    <property type="entry name" value="RRM2_NsCP33_like"/>
    <property type="match status" value="1"/>
</dbReference>
<evidence type="ECO:0000256" key="6">
    <source>
        <dbReference type="ARBA" id="ARBA00022737"/>
    </source>
</evidence>
<dbReference type="GO" id="GO:0009535">
    <property type="term" value="C:chloroplast thylakoid membrane"/>
    <property type="evidence" value="ECO:0007669"/>
    <property type="project" value="TreeGrafter"/>
</dbReference>
<name>A9NNN9_PICSI</name>
<dbReference type="GO" id="GO:0006397">
    <property type="term" value="P:mRNA processing"/>
    <property type="evidence" value="ECO:0007669"/>
    <property type="project" value="UniProtKB-KW"/>
</dbReference>
<evidence type="ECO:0000256" key="5">
    <source>
        <dbReference type="ARBA" id="ARBA00022730"/>
    </source>
</evidence>
<dbReference type="InterPro" id="IPR000504">
    <property type="entry name" value="RRM_dom"/>
</dbReference>
<keyword evidence="2" id="KW-0150">Chloroplast</keyword>
<organism evidence="18">
    <name type="scientific">Picea sitchensis</name>
    <name type="common">Sitka spruce</name>
    <name type="synonym">Pinus sitchensis</name>
    <dbReference type="NCBI Taxonomy" id="3332"/>
    <lineage>
        <taxon>Eukaryota</taxon>
        <taxon>Viridiplantae</taxon>
        <taxon>Streptophyta</taxon>
        <taxon>Embryophyta</taxon>
        <taxon>Tracheophyta</taxon>
        <taxon>Spermatophyta</taxon>
        <taxon>Pinopsida</taxon>
        <taxon>Pinidae</taxon>
        <taxon>Conifers I</taxon>
        <taxon>Pinales</taxon>
        <taxon>Pinaceae</taxon>
        <taxon>Picea</taxon>
    </lineage>
</organism>
<dbReference type="GO" id="GO:1990904">
    <property type="term" value="C:ribonucleoprotein complex"/>
    <property type="evidence" value="ECO:0007669"/>
    <property type="project" value="UniProtKB-KW"/>
</dbReference>
<dbReference type="EMBL" id="EF082899">
    <property type="protein sequence ID" value="ABK22250.1"/>
    <property type="molecule type" value="mRNA"/>
</dbReference>
<dbReference type="Gene3D" id="3.30.70.330">
    <property type="match status" value="2"/>
</dbReference>
<comment type="subunit">
    <text evidence="12">Component of the chloroplast small ribosomal subunit (SSU). Mature 70S chloroplast ribosomes of higher plants consist of a small (30S) and a large (50S) subunit. The 30S small subunit contains 1 molecule of ribosomal RNA (16S rRNA) and 24 different proteins. The 50S large subunit contains 3 rRNA molecules (23S, 5S and 4.5S rRNA) and 33 different proteins.</text>
</comment>
<dbReference type="PANTHER" id="PTHR48025">
    <property type="entry name" value="OS02G0815200 PROTEIN"/>
    <property type="match status" value="1"/>
</dbReference>
<evidence type="ECO:0000256" key="4">
    <source>
        <dbReference type="ARBA" id="ARBA00022664"/>
    </source>
</evidence>
<feature type="domain" description="RRM" evidence="17">
    <location>
        <begin position="269"/>
        <end position="347"/>
    </location>
</feature>
<evidence type="ECO:0000256" key="12">
    <source>
        <dbReference type="ARBA" id="ARBA00063129"/>
    </source>
</evidence>
<evidence type="ECO:0000256" key="1">
    <source>
        <dbReference type="ARBA" id="ARBA00004229"/>
    </source>
</evidence>
<evidence type="ECO:0000256" key="8">
    <source>
        <dbReference type="ARBA" id="ARBA00022946"/>
    </source>
</evidence>
<feature type="domain" description="RRM" evidence="17">
    <location>
        <begin position="167"/>
        <end position="245"/>
    </location>
</feature>
<dbReference type="PROSITE" id="PS50102">
    <property type="entry name" value="RRM"/>
    <property type="match status" value="2"/>
</dbReference>
<reference evidence="18" key="1">
    <citation type="journal article" date="2008" name="BMC Genomics">
        <title>A conifer genomics resource of 200,000 spruce (Picea spp.) ESTs and 6,464 high-quality, sequence-finished full-length cDNAs for Sitka spruce (Picea sitchensis).</title>
        <authorList>
            <person name="Ralph S.G."/>
            <person name="Chun H.J."/>
            <person name="Kolosova N."/>
            <person name="Cooper D."/>
            <person name="Oddy C."/>
            <person name="Ritland C.E."/>
            <person name="Kirkpatrick R."/>
            <person name="Moore R."/>
            <person name="Barber S."/>
            <person name="Holt R.A."/>
            <person name="Jones S.J."/>
            <person name="Marra M.A."/>
            <person name="Douglas C.J."/>
            <person name="Ritland K."/>
            <person name="Bohlmann J."/>
        </authorList>
    </citation>
    <scope>NUCLEOTIDE SEQUENCE</scope>
    <source>
        <tissue evidence="18">Green portion of the leader tissue</tissue>
    </source>
</reference>
<dbReference type="InterPro" id="IPR035979">
    <property type="entry name" value="RBD_domain_sf"/>
</dbReference>
<keyword evidence="9" id="KW-0689">Ribosomal protein</keyword>
<evidence type="ECO:0000256" key="13">
    <source>
        <dbReference type="ARBA" id="ARBA00070346"/>
    </source>
</evidence>
<evidence type="ECO:0000256" key="11">
    <source>
        <dbReference type="ARBA" id="ARBA00061529"/>
    </source>
</evidence>
<dbReference type="AlphaFoldDB" id="A9NNN9"/>
<accession>A9NNN9</accession>
<keyword evidence="10" id="KW-0687">Ribonucleoprotein</keyword>
<dbReference type="GO" id="GO:1901259">
    <property type="term" value="P:chloroplast rRNA processing"/>
    <property type="evidence" value="ECO:0007669"/>
    <property type="project" value="TreeGrafter"/>
</dbReference>
<evidence type="ECO:0000256" key="16">
    <source>
        <dbReference type="SAM" id="MobiDB-lite"/>
    </source>
</evidence>
<evidence type="ECO:0000256" key="15">
    <source>
        <dbReference type="PROSITE-ProRule" id="PRU00176"/>
    </source>
</evidence>
<evidence type="ECO:0000313" key="18">
    <source>
        <dbReference type="EMBL" id="ABK22250.1"/>
    </source>
</evidence>
<keyword evidence="8" id="KW-0809">Transit peptide</keyword>
<evidence type="ECO:0000256" key="10">
    <source>
        <dbReference type="ARBA" id="ARBA00023274"/>
    </source>
</evidence>
<evidence type="ECO:0000256" key="3">
    <source>
        <dbReference type="ARBA" id="ARBA00022640"/>
    </source>
</evidence>
<keyword evidence="4" id="KW-0507">mRNA processing</keyword>
<evidence type="ECO:0000256" key="14">
    <source>
        <dbReference type="ARBA" id="ARBA00077833"/>
    </source>
</evidence>
<dbReference type="GO" id="GO:0005840">
    <property type="term" value="C:ribosome"/>
    <property type="evidence" value="ECO:0007669"/>
    <property type="project" value="UniProtKB-KW"/>
</dbReference>
<comment type="subcellular location">
    <subcellularLocation>
        <location evidence="1">Plastid</location>
        <location evidence="1">Chloroplast</location>
    </subcellularLocation>
</comment>
<keyword evidence="5" id="KW-0699">rRNA-binding</keyword>
<dbReference type="InterPro" id="IPR050502">
    <property type="entry name" value="Euk_RNA-bind_prot"/>
</dbReference>
<evidence type="ECO:0000256" key="2">
    <source>
        <dbReference type="ARBA" id="ARBA00022528"/>
    </source>
</evidence>
<proteinExistence type="evidence at transcript level"/>
<dbReference type="FunFam" id="3.30.70.330:FF:000401">
    <property type="entry name" value="30S ribosomal protein 2, chloroplastic"/>
    <property type="match status" value="1"/>
</dbReference>
<dbReference type="SUPFAM" id="SSF54928">
    <property type="entry name" value="RNA-binding domain, RBD"/>
    <property type="match status" value="2"/>
</dbReference>
<dbReference type="Pfam" id="PF00076">
    <property type="entry name" value="RRM_1"/>
    <property type="match status" value="2"/>
</dbReference>
<feature type="compositionally biased region" description="Basic and acidic residues" evidence="16">
    <location>
        <begin position="127"/>
        <end position="136"/>
    </location>
</feature>
<dbReference type="InterPro" id="IPR048289">
    <property type="entry name" value="RRM2_NsCP33-like"/>
</dbReference>
<dbReference type="SMART" id="SM00360">
    <property type="entry name" value="RRM"/>
    <property type="match status" value="2"/>
</dbReference>
<dbReference type="GO" id="GO:0019843">
    <property type="term" value="F:rRNA binding"/>
    <property type="evidence" value="ECO:0007669"/>
    <property type="project" value="UniProtKB-KW"/>
</dbReference>
<keyword evidence="3" id="KW-0934">Plastid</keyword>
<dbReference type="PANTHER" id="PTHR48025:SF11">
    <property type="entry name" value="RNA-BINDING PROTEIN CP33, CHLOROPLASTIC"/>
    <property type="match status" value="1"/>
</dbReference>
<keyword evidence="7 15" id="KW-0694">RNA-binding</keyword>
<sequence length="355" mass="38292">MIFEVFVKMATSCFSMATTKVLPSLEAAAATSLGGGSACLKAPCSRMPMMALPKAVPCHSGISHARHGISCLAPVLGRRRLLRIRALAQDSPLPAQVVEEEQDIPLAQAEEEEEVPPASGVSESEAEGEKSEERLEGIQAVQEEEPESKPEQESVEGQDYPPLPEGTKLYVGNLPFDIDSEGLAKMFDESGVVEMVEVIYDRSSGRSRGFAFVTMSTVEEAEAAIKKFNGFEIDGRSLRVNFPEVPRLQNGRSPARSPSNFGGFVDSPHKVYVGNLAWSVTSETLREALNGKGNVLGAKVIQDRETGRSRGFGFVSFSSEAEVEAAVSEMDGLEVEGRSIRVNVAKSRSTEGQSY</sequence>
<feature type="region of interest" description="Disordered" evidence="16">
    <location>
        <begin position="108"/>
        <end position="168"/>
    </location>
</feature>
<comment type="similarity">
    <text evidence="11">Belongs to the chloroplast-specific ribosomal protein cS22 family.</text>
</comment>
<protein>
    <recommendedName>
        <fullName evidence="13">Small ribosomal subunit protein cS22</fullName>
    </recommendedName>
    <alternativeName>
        <fullName evidence="14">30S ribosomal protein 2, chloroplastic</fullName>
    </alternativeName>
</protein>
<dbReference type="GO" id="GO:0003729">
    <property type="term" value="F:mRNA binding"/>
    <property type="evidence" value="ECO:0007669"/>
    <property type="project" value="TreeGrafter"/>
</dbReference>
<evidence type="ECO:0000259" key="17">
    <source>
        <dbReference type="PROSITE" id="PS50102"/>
    </source>
</evidence>
<keyword evidence="6" id="KW-0677">Repeat</keyword>
<dbReference type="InterPro" id="IPR012677">
    <property type="entry name" value="Nucleotide-bd_a/b_plait_sf"/>
</dbReference>
<evidence type="ECO:0000256" key="7">
    <source>
        <dbReference type="ARBA" id="ARBA00022884"/>
    </source>
</evidence>
<evidence type="ECO:0000256" key="9">
    <source>
        <dbReference type="ARBA" id="ARBA00022980"/>
    </source>
</evidence>